<dbReference type="EMBL" id="FPHZ01000232">
    <property type="protein sequence ID" value="SFV89514.1"/>
    <property type="molecule type" value="Genomic_DNA"/>
</dbReference>
<dbReference type="PANTHER" id="PTHR30367">
    <property type="entry name" value="P-HYDROXYBENZOIC ACID EFFLUX PUMP SUBUNIT AAEA-RELATED"/>
    <property type="match status" value="1"/>
</dbReference>
<evidence type="ECO:0000313" key="1">
    <source>
        <dbReference type="EMBL" id="SFV89514.1"/>
    </source>
</evidence>
<reference evidence="1" key="1">
    <citation type="submission" date="2016-10" db="EMBL/GenBank/DDBJ databases">
        <authorList>
            <person name="de Groot N.N."/>
        </authorList>
    </citation>
    <scope>NUCLEOTIDE SEQUENCE</scope>
</reference>
<dbReference type="Gene3D" id="2.40.50.100">
    <property type="match status" value="1"/>
</dbReference>
<dbReference type="InterPro" id="IPR050393">
    <property type="entry name" value="MFP_Efflux_Pump"/>
</dbReference>
<gene>
    <name evidence="1" type="ORF">MNB_SUP05-SYMBIONT-5-281</name>
</gene>
<organism evidence="1">
    <name type="scientific">hydrothermal vent metagenome</name>
    <dbReference type="NCBI Taxonomy" id="652676"/>
    <lineage>
        <taxon>unclassified sequences</taxon>
        <taxon>metagenomes</taxon>
        <taxon>ecological metagenomes</taxon>
    </lineage>
</organism>
<dbReference type="Gene3D" id="1.10.287.470">
    <property type="entry name" value="Helix hairpin bin"/>
    <property type="match status" value="1"/>
</dbReference>
<name>A0A1W1E6C0_9ZZZZ</name>
<sequence>MLKTTGSVVKKGDLLVQIDNTQATLELDYLKALQKTYQQNFDDKQLELQQTQELYDRLVASRRELTIVQLIFDKAKRELVAHNIKIKIANIELTKYQIYAPLSGTIQATPNLRNATNINAPKILIVLE</sequence>
<accession>A0A1W1E6C0</accession>
<dbReference type="PANTHER" id="PTHR30367:SF1">
    <property type="entry name" value="MULTIDRUG RESISTANCE PROTEIN MDTN"/>
    <property type="match status" value="1"/>
</dbReference>
<dbReference type="AlphaFoldDB" id="A0A1W1E6C0"/>
<dbReference type="SUPFAM" id="SSF111369">
    <property type="entry name" value="HlyD-like secretion proteins"/>
    <property type="match status" value="1"/>
</dbReference>
<protein>
    <submittedName>
        <fullName evidence="1">ABC export system, membrane fusion protein</fullName>
    </submittedName>
</protein>
<proteinExistence type="predicted"/>